<protein>
    <recommendedName>
        <fullName evidence="3">Restriction endonuclease</fullName>
    </recommendedName>
</protein>
<dbReference type="STRING" id="746697.Aeqsu_1648"/>
<proteinExistence type="predicted"/>
<dbReference type="RefSeq" id="WP_014782386.1">
    <property type="nucleotide sequence ID" value="NC_018013.1"/>
</dbReference>
<gene>
    <name evidence="1" type="ordered locus">Aeqsu_1648</name>
</gene>
<evidence type="ECO:0000313" key="2">
    <source>
        <dbReference type="Proteomes" id="UP000006049"/>
    </source>
</evidence>
<dbReference type="AlphaFoldDB" id="I3YVW3"/>
<dbReference type="EMBL" id="CP003280">
    <property type="protein sequence ID" value="AFL81131.1"/>
    <property type="molecule type" value="Genomic_DNA"/>
</dbReference>
<sequence length="215" mass="24886">MSNKDFIEKIIQSYVDSRELSYGNGGYNITRGMSHSSSGKAEDLFALFVANYLDDNDLKFLVDKPISANISTQKRKKTFKPDLAIEQNNQLTHYFDLKMDLGWNRDIEHYLYVKNNFINELKKSKTASYKILGGKKEIQIADALIYQIVILTPKNGNAKALRKNIEVAKKLENVKLYILTEGVHLNFYNPKERESLIIRDDQFEKLLQDTKQKLI</sequence>
<evidence type="ECO:0000313" key="1">
    <source>
        <dbReference type="EMBL" id="AFL81131.1"/>
    </source>
</evidence>
<accession>I3YVW3</accession>
<name>I3YVW3_AEQSU</name>
<dbReference type="KEGG" id="asl:Aeqsu_1648"/>
<dbReference type="eggNOG" id="ENOG5033I88">
    <property type="taxonomic scope" value="Bacteria"/>
</dbReference>
<dbReference type="OrthoDB" id="1434504at2"/>
<reference evidence="1 2" key="1">
    <citation type="submission" date="2012-06" db="EMBL/GenBank/DDBJ databases">
        <title>The complete genome of Aequorivita sublithincola DSM 14238.</title>
        <authorList>
            <consortium name="US DOE Joint Genome Institute (JGI-PGF)"/>
            <person name="Lucas S."/>
            <person name="Copeland A."/>
            <person name="Lapidus A."/>
            <person name="Goodwin L."/>
            <person name="Pitluck S."/>
            <person name="Peters L."/>
            <person name="Munk A.C.C."/>
            <person name="Kyrpides N."/>
            <person name="Mavromatis K."/>
            <person name="Pagani I."/>
            <person name="Ivanova N."/>
            <person name="Ovchinnikova G."/>
            <person name="Zeytun A."/>
            <person name="Detter J.C."/>
            <person name="Han C."/>
            <person name="Land M."/>
            <person name="Hauser L."/>
            <person name="Markowitz V."/>
            <person name="Cheng J.-F."/>
            <person name="Hugenholtz P."/>
            <person name="Woyke T."/>
            <person name="Wu D."/>
            <person name="Tindall B."/>
            <person name="Faehnrich R."/>
            <person name="Brambilla E."/>
            <person name="Klenk H.-P."/>
            <person name="Eisen J.A."/>
        </authorList>
    </citation>
    <scope>NUCLEOTIDE SEQUENCE [LARGE SCALE GENOMIC DNA]</scope>
    <source>
        <strain evidence="2">DSM 14238 / LMG 21431 / ACAM 643 / 9-3</strain>
    </source>
</reference>
<dbReference type="HOGENOM" id="CLU_1260521_0_0_10"/>
<evidence type="ECO:0008006" key="3">
    <source>
        <dbReference type="Google" id="ProtNLM"/>
    </source>
</evidence>
<dbReference type="Proteomes" id="UP000006049">
    <property type="component" value="Chromosome"/>
</dbReference>
<keyword evidence="2" id="KW-1185">Reference proteome</keyword>
<organism evidence="1 2">
    <name type="scientific">Aequorivita sublithincola (strain DSM 14238 / LMG 21431 / ACAM 643 / 9-3)</name>
    <dbReference type="NCBI Taxonomy" id="746697"/>
    <lineage>
        <taxon>Bacteria</taxon>
        <taxon>Pseudomonadati</taxon>
        <taxon>Bacteroidota</taxon>
        <taxon>Flavobacteriia</taxon>
        <taxon>Flavobacteriales</taxon>
        <taxon>Flavobacteriaceae</taxon>
        <taxon>Aequorivita</taxon>
    </lineage>
</organism>